<organism evidence="2 3">
    <name type="scientific">Discina gigas</name>
    <dbReference type="NCBI Taxonomy" id="1032678"/>
    <lineage>
        <taxon>Eukaryota</taxon>
        <taxon>Fungi</taxon>
        <taxon>Dikarya</taxon>
        <taxon>Ascomycota</taxon>
        <taxon>Pezizomycotina</taxon>
        <taxon>Pezizomycetes</taxon>
        <taxon>Pezizales</taxon>
        <taxon>Discinaceae</taxon>
        <taxon>Discina</taxon>
    </lineage>
</organism>
<protein>
    <submittedName>
        <fullName evidence="2">Uncharacterized protein</fullName>
    </submittedName>
</protein>
<evidence type="ECO:0000256" key="1">
    <source>
        <dbReference type="SAM" id="MobiDB-lite"/>
    </source>
</evidence>
<keyword evidence="3" id="KW-1185">Reference proteome</keyword>
<evidence type="ECO:0000313" key="3">
    <source>
        <dbReference type="Proteomes" id="UP001447188"/>
    </source>
</evidence>
<proteinExistence type="predicted"/>
<gene>
    <name evidence="2" type="ORF">Q9L58_008037</name>
</gene>
<feature type="region of interest" description="Disordered" evidence="1">
    <location>
        <begin position="145"/>
        <end position="179"/>
    </location>
</feature>
<evidence type="ECO:0000313" key="2">
    <source>
        <dbReference type="EMBL" id="KAL0633081.1"/>
    </source>
</evidence>
<comment type="caution">
    <text evidence="2">The sequence shown here is derived from an EMBL/GenBank/DDBJ whole genome shotgun (WGS) entry which is preliminary data.</text>
</comment>
<dbReference type="Proteomes" id="UP001447188">
    <property type="component" value="Unassembled WGS sequence"/>
</dbReference>
<dbReference type="EMBL" id="JBBBZM010000138">
    <property type="protein sequence ID" value="KAL0633081.1"/>
    <property type="molecule type" value="Genomic_DNA"/>
</dbReference>
<accession>A0ABR3GAU0</accession>
<name>A0ABR3GAU0_9PEZI</name>
<sequence>MSRNARIPRVVEAAAPVAGRWLSALEVLDKMIEMLKRTHQSPTGAFEVDAGTVESAAREWREANEHRMHHLARGNLRSVLDEIVGYDEGRHFSLQLPGVVRELSVISGGIVYAEWGGAAFSFPPKIQARSIRMCKAKNVGDVTAGVEDVSGTHGGATRKKRSIPRNSDGAFLSRDSLQP</sequence>
<reference evidence="2 3" key="1">
    <citation type="submission" date="2024-02" db="EMBL/GenBank/DDBJ databases">
        <title>Discinaceae phylogenomics.</title>
        <authorList>
            <person name="Dirks A.C."/>
            <person name="James T.Y."/>
        </authorList>
    </citation>
    <scope>NUCLEOTIDE SEQUENCE [LARGE SCALE GENOMIC DNA]</scope>
    <source>
        <strain evidence="2 3">ACD0624</strain>
    </source>
</reference>